<evidence type="ECO:0000313" key="3">
    <source>
        <dbReference type="Proteomes" id="UP000239425"/>
    </source>
</evidence>
<keyword evidence="3" id="KW-1185">Reference proteome</keyword>
<organism evidence="2 3">
    <name type="scientific">Holospora curviuscula</name>
    <dbReference type="NCBI Taxonomy" id="1082868"/>
    <lineage>
        <taxon>Bacteria</taxon>
        <taxon>Pseudomonadati</taxon>
        <taxon>Pseudomonadota</taxon>
        <taxon>Alphaproteobacteria</taxon>
        <taxon>Holosporales</taxon>
        <taxon>Holosporaceae</taxon>
        <taxon>Holospora</taxon>
    </lineage>
</organism>
<comment type="caution">
    <text evidence="2">The sequence shown here is derived from an EMBL/GenBank/DDBJ whole genome shotgun (WGS) entry which is preliminary data.</text>
</comment>
<dbReference type="Pfam" id="PF01710">
    <property type="entry name" value="HTH_Tnp_IS630"/>
    <property type="match status" value="1"/>
</dbReference>
<protein>
    <submittedName>
        <fullName evidence="2">Transposase</fullName>
    </submittedName>
</protein>
<proteinExistence type="predicted"/>
<dbReference type="AlphaFoldDB" id="A0A2S5R9L3"/>
<reference evidence="2 3" key="1">
    <citation type="submission" date="2017-11" db="EMBL/GenBank/DDBJ databases">
        <title>Comparative genomic analysis of Holospora spp., intranuclear symbionts of paramecia.</title>
        <authorList>
            <person name="Garushyants S.K."/>
            <person name="Beliavskaya A."/>
            <person name="Malko D.B."/>
            <person name="Logacheva M.D."/>
            <person name="Rautian M.S."/>
            <person name="Gelfand M.S."/>
        </authorList>
    </citation>
    <scope>NUCLEOTIDE SEQUENCE [LARGE SCALE GENOMIC DNA]</scope>
    <source>
        <strain evidence="3">02AZ16</strain>
    </source>
</reference>
<feature type="domain" description="Transposase Synechocystis PCC 6803" evidence="1">
    <location>
        <begin position="2"/>
        <end position="55"/>
    </location>
</feature>
<dbReference type="InterPro" id="IPR002622">
    <property type="entry name" value="Transposase_14"/>
</dbReference>
<evidence type="ECO:0000313" key="2">
    <source>
        <dbReference type="EMBL" id="PPE04016.1"/>
    </source>
</evidence>
<name>A0A2S5R9L3_9PROT</name>
<evidence type="ECO:0000259" key="1">
    <source>
        <dbReference type="Pfam" id="PF01710"/>
    </source>
</evidence>
<sequence length="91" mass="10556">MERLEHDIKMYPNAYQRERAERFGVSAVGILKALRRLGESYKKTLNHPKKDPEKRSVLCQTCDELKSKGNRVLPLMNLESRIICQELTGIL</sequence>
<dbReference type="EMBL" id="PHHC01000079">
    <property type="protein sequence ID" value="PPE04016.1"/>
    <property type="molecule type" value="Genomic_DNA"/>
</dbReference>
<dbReference type="Proteomes" id="UP000239425">
    <property type="component" value="Unassembled WGS sequence"/>
</dbReference>
<gene>
    <name evidence="2" type="ORF">HCUR_00551</name>
</gene>
<accession>A0A2S5R9L3</accession>